<evidence type="ECO:0000313" key="3">
    <source>
        <dbReference type="Proteomes" id="UP001500212"/>
    </source>
</evidence>
<gene>
    <name evidence="2" type="ORF">GCM10023195_16120</name>
</gene>
<sequence length="42" mass="4211">MGRHGGGNSDSNTPTDGRDPQGGKRGTGGNTNDNPSDGKRGK</sequence>
<accession>A0ABP8THX0</accession>
<evidence type="ECO:0000313" key="2">
    <source>
        <dbReference type="EMBL" id="GAA4604722.1"/>
    </source>
</evidence>
<name>A0ABP8THX0_9ACTN</name>
<comment type="caution">
    <text evidence="2">The sequence shown here is derived from an EMBL/GenBank/DDBJ whole genome shotgun (WGS) entry which is preliminary data.</text>
</comment>
<organism evidence="2 3">
    <name type="scientific">Actinoallomurus liliacearum</name>
    <dbReference type="NCBI Taxonomy" id="1080073"/>
    <lineage>
        <taxon>Bacteria</taxon>
        <taxon>Bacillati</taxon>
        <taxon>Actinomycetota</taxon>
        <taxon>Actinomycetes</taxon>
        <taxon>Streptosporangiales</taxon>
        <taxon>Thermomonosporaceae</taxon>
        <taxon>Actinoallomurus</taxon>
    </lineage>
</organism>
<reference evidence="3" key="1">
    <citation type="journal article" date="2019" name="Int. J. Syst. Evol. Microbiol.">
        <title>The Global Catalogue of Microorganisms (GCM) 10K type strain sequencing project: providing services to taxonomists for standard genome sequencing and annotation.</title>
        <authorList>
            <consortium name="The Broad Institute Genomics Platform"/>
            <consortium name="The Broad Institute Genome Sequencing Center for Infectious Disease"/>
            <person name="Wu L."/>
            <person name="Ma J."/>
        </authorList>
    </citation>
    <scope>NUCLEOTIDE SEQUENCE [LARGE SCALE GENOMIC DNA]</scope>
    <source>
        <strain evidence="3">JCM 17938</strain>
    </source>
</reference>
<feature type="region of interest" description="Disordered" evidence="1">
    <location>
        <begin position="1"/>
        <end position="42"/>
    </location>
</feature>
<protein>
    <submittedName>
        <fullName evidence="2">Uncharacterized protein</fullName>
    </submittedName>
</protein>
<dbReference type="EMBL" id="BAABHJ010000005">
    <property type="protein sequence ID" value="GAA4604722.1"/>
    <property type="molecule type" value="Genomic_DNA"/>
</dbReference>
<evidence type="ECO:0000256" key="1">
    <source>
        <dbReference type="SAM" id="MobiDB-lite"/>
    </source>
</evidence>
<proteinExistence type="predicted"/>
<dbReference type="Proteomes" id="UP001500212">
    <property type="component" value="Unassembled WGS sequence"/>
</dbReference>
<keyword evidence="3" id="KW-1185">Reference proteome</keyword>